<protein>
    <submittedName>
        <fullName evidence="1">Uncharacterized protein</fullName>
    </submittedName>
</protein>
<keyword evidence="2" id="KW-1185">Reference proteome</keyword>
<proteinExistence type="predicted"/>
<dbReference type="AlphaFoldDB" id="A0AAU9US19"/>
<comment type="caution">
    <text evidence="1">The sequence shown here is derived from an EMBL/GenBank/DDBJ whole genome shotgun (WGS) entry which is preliminary data.</text>
</comment>
<sequence>MRGQARVDSCGDSARHLGGVGRALLVQAKPLEQALGRRIISHATLTNEAESPVQLRNHQEQVSDMISDTDSDYIPNSYEEFSDKDMAEENISMYLVPNITKVTIADVNIIMHNKLSANISRPRVKRQNSGAGKFADASKMPQIKLLRLFLQIFKNFWDSSYVGGAHPLHPNVPKTIVTLYKEKVVEFFIPDVGDEKDMAK</sequence>
<evidence type="ECO:0000313" key="2">
    <source>
        <dbReference type="Proteomes" id="UP001153954"/>
    </source>
</evidence>
<reference evidence="1" key="1">
    <citation type="submission" date="2022-03" db="EMBL/GenBank/DDBJ databases">
        <authorList>
            <person name="Tunstrom K."/>
        </authorList>
    </citation>
    <scope>NUCLEOTIDE SEQUENCE</scope>
</reference>
<evidence type="ECO:0000313" key="1">
    <source>
        <dbReference type="EMBL" id="CAH2102331.1"/>
    </source>
</evidence>
<name>A0AAU9US19_EUPED</name>
<accession>A0AAU9US19</accession>
<organism evidence="1 2">
    <name type="scientific">Euphydryas editha</name>
    <name type="common">Edith's checkerspot</name>
    <dbReference type="NCBI Taxonomy" id="104508"/>
    <lineage>
        <taxon>Eukaryota</taxon>
        <taxon>Metazoa</taxon>
        <taxon>Ecdysozoa</taxon>
        <taxon>Arthropoda</taxon>
        <taxon>Hexapoda</taxon>
        <taxon>Insecta</taxon>
        <taxon>Pterygota</taxon>
        <taxon>Neoptera</taxon>
        <taxon>Endopterygota</taxon>
        <taxon>Lepidoptera</taxon>
        <taxon>Glossata</taxon>
        <taxon>Ditrysia</taxon>
        <taxon>Papilionoidea</taxon>
        <taxon>Nymphalidae</taxon>
        <taxon>Nymphalinae</taxon>
        <taxon>Euphydryas</taxon>
    </lineage>
</organism>
<dbReference type="Proteomes" id="UP001153954">
    <property type="component" value="Unassembled WGS sequence"/>
</dbReference>
<dbReference type="EMBL" id="CAKOGL010000025">
    <property type="protein sequence ID" value="CAH2102331.1"/>
    <property type="molecule type" value="Genomic_DNA"/>
</dbReference>
<gene>
    <name evidence="1" type="ORF">EEDITHA_LOCUS16977</name>
</gene>